<keyword evidence="1" id="KW-1133">Transmembrane helix</keyword>
<accession>A0A4Q7PPC5</accession>
<dbReference type="EMBL" id="SGXF01000001">
    <property type="protein sequence ID" value="RZT02703.1"/>
    <property type="molecule type" value="Genomic_DNA"/>
</dbReference>
<name>A0A4Q7PPC5_9FIRM</name>
<organism evidence="2 3">
    <name type="scientific">Cuneatibacter caecimuris</name>
    <dbReference type="NCBI Taxonomy" id="1796618"/>
    <lineage>
        <taxon>Bacteria</taxon>
        <taxon>Bacillati</taxon>
        <taxon>Bacillota</taxon>
        <taxon>Clostridia</taxon>
        <taxon>Lachnospirales</taxon>
        <taxon>Lachnospiraceae</taxon>
        <taxon>Cuneatibacter</taxon>
    </lineage>
</organism>
<protein>
    <submittedName>
        <fullName evidence="2">Uncharacterized membrane protein YsdA (DUF1294 family)</fullName>
    </submittedName>
</protein>
<feature type="transmembrane region" description="Helical" evidence="1">
    <location>
        <begin position="6"/>
        <end position="25"/>
    </location>
</feature>
<keyword evidence="1" id="KW-0812">Transmembrane</keyword>
<feature type="transmembrane region" description="Helical" evidence="1">
    <location>
        <begin position="70"/>
        <end position="93"/>
    </location>
</feature>
<keyword evidence="1" id="KW-0472">Membrane</keyword>
<dbReference type="RefSeq" id="WP_130433309.1">
    <property type="nucleotide sequence ID" value="NZ_SGXF01000001.1"/>
</dbReference>
<keyword evidence="3" id="KW-1185">Reference proteome</keyword>
<dbReference type="AlphaFoldDB" id="A0A4Q7PPC5"/>
<dbReference type="OrthoDB" id="1698854at2"/>
<sequence length="94" mass="11042">MDFKKYFLIIMLVYLAAVNLAGFLFMWSDKRKARAHQWRIPEKRFFLTALAGGSLGVFLGMWTFRHKTKHWYFVTGIPGILMLQAALLLWGFLK</sequence>
<dbReference type="Proteomes" id="UP000292927">
    <property type="component" value="Unassembled WGS sequence"/>
</dbReference>
<gene>
    <name evidence="2" type="ORF">EV209_0827</name>
</gene>
<evidence type="ECO:0000313" key="2">
    <source>
        <dbReference type="EMBL" id="RZT02703.1"/>
    </source>
</evidence>
<reference evidence="2 3" key="1">
    <citation type="submission" date="2019-02" db="EMBL/GenBank/DDBJ databases">
        <title>Genomic Encyclopedia of Type Strains, Phase IV (KMG-IV): sequencing the most valuable type-strain genomes for metagenomic binning, comparative biology and taxonomic classification.</title>
        <authorList>
            <person name="Goeker M."/>
        </authorList>
    </citation>
    <scope>NUCLEOTIDE SEQUENCE [LARGE SCALE GENOMIC DNA]</scope>
    <source>
        <strain evidence="2 3">DSM 29486</strain>
    </source>
</reference>
<dbReference type="InterPro" id="IPR010718">
    <property type="entry name" value="DUF1294"/>
</dbReference>
<evidence type="ECO:0000256" key="1">
    <source>
        <dbReference type="SAM" id="Phobius"/>
    </source>
</evidence>
<dbReference type="Pfam" id="PF06961">
    <property type="entry name" value="DUF1294"/>
    <property type="match status" value="1"/>
</dbReference>
<evidence type="ECO:0000313" key="3">
    <source>
        <dbReference type="Proteomes" id="UP000292927"/>
    </source>
</evidence>
<proteinExistence type="predicted"/>
<feature type="transmembrane region" description="Helical" evidence="1">
    <location>
        <begin position="45"/>
        <end position="64"/>
    </location>
</feature>
<comment type="caution">
    <text evidence="2">The sequence shown here is derived from an EMBL/GenBank/DDBJ whole genome shotgun (WGS) entry which is preliminary data.</text>
</comment>